<feature type="region of interest" description="Disordered" evidence="1">
    <location>
        <begin position="798"/>
        <end position="849"/>
    </location>
</feature>
<sequence>MKYQQPSSTAARTPYYDTDTTQTSRTDPPRRQNGVPPGTVAARVQFLQGLQTPGTARPGPAPAPAATSSNRRRENSRTGFGRRLTNRFGPPALQSAQPFEEARVDTSHSFLGLNTPRKSHVEEHGLADNRARYSKSPGINGTIAQVTRERAQFDAVAPWVGLSRSKSSRSMGRKNEGNDMDGHRSDRVAYHGHIVAEATIFPLPTHEDDPSKFRREMKARETDTLKSESSLATSSTIRRQSVRDLFEDYGIERPEGLASSNESSRDIEDLPRPTRPHRFCHMCAWVNSGPSVKCWRCSHRLCSICDAQSPQPVTRKEPSLGYSERFTKSKGLENQPSLVSSSKYNRDIETEPVKPISSRPGPSPIQRRVEENTLQPQKGSSPPTKFPDFHPNLPPATKPSHASHPPKTAARNAVPSGGQVTTSVKDSPFLIADSTAKKQSITLFPFDHREDRHQSLKDRHEHHLLQQVQRRIHSSSSSSGSSICERGDCRGMNCEHRSHRHVILRTKENEKQYIREETENGYVADTSRVEDEIHEHSHASQSSHTHSTFSRPQSHTLQKAHHSHQHLQETTQESCVPEFVECHGYPRTGHIRHGSCSGAELVGECQHCVEDCQCAACQNTHHNVRCCTHKDHKAIVHQHHTPRKEFPSPDPHVRPLSAPRRPSVPSSSVTVIPQRPQSAKIEPLTIRSSLQNSQPKQVLSTRPSLEKVPSFPLRKKSTFIKEASKPPTPPPWVSQPRSSLLKPLQYDPDDIPNEIVPDPFAPFRKSLTPPVVNTWGESSQNLGNDQGKRLWSTNQLGTMSQARDERPESYRNPLRKISAVKEKRSVSSKGTTRSSSRIKVSPPGSRRASRRLSALFQLREQDSVPALTQKLLRHQDELREGRNNHQEVVKAAPSGGVASIARHLEHREPIKQETKKPGPTKQESRMASRAASTDSTKKWRLRLVDKRPSPTCGNDNKRVVSEHRLADDRVGSSNFKARDRKVMSEARMDLHKNSFDEHECTWKRMVLDVRDGKNGLCSHKETASLGIMGVTIILHLEGKEDMVLKAGSWSTTGEPGSLR</sequence>
<dbReference type="KEGG" id="psco:LY89DRAFT_729966"/>
<feature type="compositionally biased region" description="Low complexity" evidence="1">
    <location>
        <begin position="827"/>
        <end position="837"/>
    </location>
</feature>
<feature type="region of interest" description="Disordered" evidence="1">
    <location>
        <begin position="532"/>
        <end position="570"/>
    </location>
</feature>
<feature type="compositionally biased region" description="Polar residues" evidence="1">
    <location>
        <begin position="332"/>
        <end position="343"/>
    </location>
</feature>
<feature type="compositionally biased region" description="Basic and acidic residues" evidence="1">
    <location>
        <begin position="903"/>
        <end position="926"/>
    </location>
</feature>
<feature type="compositionally biased region" description="Basic and acidic residues" evidence="1">
    <location>
        <begin position="643"/>
        <end position="653"/>
    </location>
</feature>
<feature type="compositionally biased region" description="Low complexity" evidence="1">
    <location>
        <begin position="654"/>
        <end position="673"/>
    </location>
</feature>
<evidence type="ECO:0000256" key="1">
    <source>
        <dbReference type="SAM" id="MobiDB-lite"/>
    </source>
</evidence>
<feature type="region of interest" description="Disordered" evidence="1">
    <location>
        <begin position="253"/>
        <end position="272"/>
    </location>
</feature>
<feature type="region of interest" description="Disordered" evidence="1">
    <location>
        <begin position="638"/>
        <end position="707"/>
    </location>
</feature>
<accession>A0A194XLW6</accession>
<organism evidence="2 3">
    <name type="scientific">Mollisia scopiformis</name>
    <name type="common">Conifer needle endophyte fungus</name>
    <name type="synonym">Phialocephala scopiformis</name>
    <dbReference type="NCBI Taxonomy" id="149040"/>
    <lineage>
        <taxon>Eukaryota</taxon>
        <taxon>Fungi</taxon>
        <taxon>Dikarya</taxon>
        <taxon>Ascomycota</taxon>
        <taxon>Pezizomycotina</taxon>
        <taxon>Leotiomycetes</taxon>
        <taxon>Helotiales</taxon>
        <taxon>Mollisiaceae</taxon>
        <taxon>Mollisia</taxon>
    </lineage>
</organism>
<gene>
    <name evidence="2" type="ORF">LY89DRAFT_729966</name>
</gene>
<protein>
    <submittedName>
        <fullName evidence="2">Uncharacterized protein</fullName>
    </submittedName>
</protein>
<feature type="region of interest" description="Disordered" evidence="1">
    <location>
        <begin position="325"/>
        <end position="421"/>
    </location>
</feature>
<feature type="compositionally biased region" description="Polar residues" evidence="1">
    <location>
        <begin position="548"/>
        <end position="557"/>
    </location>
</feature>
<dbReference type="AlphaFoldDB" id="A0A194XLW6"/>
<feature type="region of interest" description="Disordered" evidence="1">
    <location>
        <begin position="1"/>
        <end position="93"/>
    </location>
</feature>
<feature type="compositionally biased region" description="Basic and acidic residues" evidence="1">
    <location>
        <begin position="263"/>
        <end position="272"/>
    </location>
</feature>
<evidence type="ECO:0000313" key="3">
    <source>
        <dbReference type="Proteomes" id="UP000070700"/>
    </source>
</evidence>
<dbReference type="InParanoid" id="A0A194XLW6"/>
<keyword evidence="3" id="KW-1185">Reference proteome</keyword>
<name>A0A194XLW6_MOLSC</name>
<feature type="compositionally biased region" description="Polar residues" evidence="1">
    <location>
        <begin position="686"/>
        <end position="703"/>
    </location>
</feature>
<dbReference type="GeneID" id="28829148"/>
<proteinExistence type="predicted"/>
<dbReference type="Proteomes" id="UP000070700">
    <property type="component" value="Unassembled WGS sequence"/>
</dbReference>
<dbReference type="OrthoDB" id="3524371at2759"/>
<dbReference type="RefSeq" id="XP_018075528.1">
    <property type="nucleotide sequence ID" value="XM_018219422.1"/>
</dbReference>
<feature type="compositionally biased region" description="Polar residues" evidence="1">
    <location>
        <begin position="1"/>
        <end position="11"/>
    </location>
</feature>
<feature type="compositionally biased region" description="Polar residues" evidence="1">
    <location>
        <begin position="372"/>
        <end position="383"/>
    </location>
</feature>
<dbReference type="EMBL" id="KQ947408">
    <property type="protein sequence ID" value="KUJ21173.1"/>
    <property type="molecule type" value="Genomic_DNA"/>
</dbReference>
<feature type="compositionally biased region" description="Low complexity" evidence="1">
    <location>
        <begin position="52"/>
        <end position="69"/>
    </location>
</feature>
<reference evidence="2 3" key="1">
    <citation type="submission" date="2015-10" db="EMBL/GenBank/DDBJ databases">
        <title>Full genome of DAOMC 229536 Phialocephala scopiformis, a fungal endophyte of spruce producing the potent anti-insectan compound rugulosin.</title>
        <authorList>
            <consortium name="DOE Joint Genome Institute"/>
            <person name="Walker A.K."/>
            <person name="Frasz S.L."/>
            <person name="Seifert K.A."/>
            <person name="Miller J.D."/>
            <person name="Mondo S.J."/>
            <person name="Labutti K."/>
            <person name="Lipzen A."/>
            <person name="Dockter R."/>
            <person name="Kennedy M."/>
            <person name="Grigoriev I.V."/>
            <person name="Spatafora J.W."/>
        </authorList>
    </citation>
    <scope>NUCLEOTIDE SEQUENCE [LARGE SCALE GENOMIC DNA]</scope>
    <source>
        <strain evidence="2 3">CBS 120377</strain>
    </source>
</reference>
<feature type="region of interest" description="Disordered" evidence="1">
    <location>
        <begin position="903"/>
        <end position="938"/>
    </location>
</feature>
<evidence type="ECO:0000313" key="2">
    <source>
        <dbReference type="EMBL" id="KUJ21173.1"/>
    </source>
</evidence>